<keyword evidence="4 10" id="KW-0540">Nuclease</keyword>
<dbReference type="PANTHER" id="PTHR46018">
    <property type="entry name" value="ZINC PHOSPHODIESTERASE ELAC PROTEIN 1"/>
    <property type="match status" value="1"/>
</dbReference>
<dbReference type="FunFam" id="3.60.15.10:FF:000002">
    <property type="entry name" value="Ribonuclease Z"/>
    <property type="match status" value="1"/>
</dbReference>
<evidence type="ECO:0000256" key="9">
    <source>
        <dbReference type="ARBA" id="ARBA00057812"/>
    </source>
</evidence>
<gene>
    <name evidence="10 11" type="primary">rnz</name>
    <name evidence="11" type="ORF">PAESOLCIP111_05910</name>
</gene>
<dbReference type="Pfam" id="PF23023">
    <property type="entry name" value="Anti-Pycsar_Apyc1"/>
    <property type="match status" value="1"/>
</dbReference>
<keyword evidence="7 10" id="KW-0378">Hydrolase</keyword>
<feature type="binding site" evidence="10">
    <location>
        <position position="52"/>
    </location>
    <ligand>
        <name>Zn(2+)</name>
        <dbReference type="ChEBI" id="CHEBI:29105"/>
        <label>1</label>
        <note>catalytic</note>
    </ligand>
</feature>
<keyword evidence="12" id="KW-1185">Reference proteome</keyword>
<accession>A0A916NSI5</accession>
<feature type="binding site" evidence="10">
    <location>
        <position position="203"/>
    </location>
    <ligand>
        <name>Zn(2+)</name>
        <dbReference type="ChEBI" id="CHEBI:29105"/>
        <label>1</label>
        <note>catalytic</note>
    </ligand>
</feature>
<sequence length="303" mass="33592">MPSKERNVTSIMLNLLAERNVYWMFDCGEGTQHQVLRAPVKIGKLEKLFITHLHGDHIYGLPGLLTSRSYQGGDTPFAIYGPKGIKAFIDTALQISDAHLTYELTVHEFSEPAVHTLFEDDQFQVIIAPLVHRVNSYGYRIVEKPVAGKLDAMKLKQLGIESGPIYGKIKRGEAVTLADGTVLSPEQFIGPSYDGRVVTILGDTQPCDNVLLLADKAEVLVHEATFAEQRKELAAKYDHSTAMDAARAAKKAGAKSLLLTHISSRYPGEQAEQLVAEARQVHADTHLAHDHYRFEIPGRRRTS</sequence>
<dbReference type="PANTHER" id="PTHR46018:SF2">
    <property type="entry name" value="ZINC PHOSPHODIESTERASE ELAC PROTEIN 1"/>
    <property type="match status" value="1"/>
</dbReference>
<dbReference type="InterPro" id="IPR013471">
    <property type="entry name" value="RNase_Z/BN"/>
</dbReference>
<evidence type="ECO:0000313" key="12">
    <source>
        <dbReference type="Proteomes" id="UP000693672"/>
    </source>
</evidence>
<comment type="cofactor">
    <cofactor evidence="10">
        <name>Zn(2+)</name>
        <dbReference type="ChEBI" id="CHEBI:29105"/>
    </cofactor>
    <text evidence="10">Binds 2 Zn(2+) ions.</text>
</comment>
<evidence type="ECO:0000256" key="10">
    <source>
        <dbReference type="HAMAP-Rule" id="MF_01818"/>
    </source>
</evidence>
<comment type="function">
    <text evidence="9 10">Zinc phosphodiesterase, which displays some tRNA 3'-processing endonuclease activity. Probably involved in tRNA maturation, by removing a 3'-trailer from precursor tRNA.</text>
</comment>
<feature type="active site" description="Proton acceptor" evidence="10">
    <location>
        <position position="56"/>
    </location>
</feature>
<evidence type="ECO:0000313" key="11">
    <source>
        <dbReference type="EMBL" id="CAG7649624.1"/>
    </source>
</evidence>
<dbReference type="NCBIfam" id="NF000801">
    <property type="entry name" value="PRK00055.1-3"/>
    <property type="match status" value="1"/>
</dbReference>
<dbReference type="Proteomes" id="UP000693672">
    <property type="component" value="Unassembled WGS sequence"/>
</dbReference>
<comment type="catalytic activity">
    <reaction evidence="10">
        <text>Endonucleolytic cleavage of RNA, removing extra 3' nucleotides from tRNA precursor, generating 3' termini of tRNAs. A 3'-hydroxy group is left at the tRNA terminus and a 5'-phosphoryl group is left at the trailer molecule.</text>
        <dbReference type="EC" id="3.1.26.11"/>
    </reaction>
</comment>
<keyword evidence="5 10" id="KW-0479">Metal-binding</keyword>
<evidence type="ECO:0000256" key="6">
    <source>
        <dbReference type="ARBA" id="ARBA00022759"/>
    </source>
</evidence>
<keyword evidence="6 10" id="KW-0255">Endonuclease</keyword>
<proteinExistence type="inferred from homology"/>
<dbReference type="GO" id="GO:0042802">
    <property type="term" value="F:identical protein binding"/>
    <property type="evidence" value="ECO:0007669"/>
    <property type="project" value="UniProtKB-ARBA"/>
</dbReference>
<feature type="binding site" evidence="10">
    <location>
        <position position="57"/>
    </location>
    <ligand>
        <name>Zn(2+)</name>
        <dbReference type="ChEBI" id="CHEBI:29105"/>
        <label>2</label>
        <note>catalytic</note>
    </ligand>
</feature>
<keyword evidence="8 10" id="KW-0862">Zinc</keyword>
<evidence type="ECO:0000256" key="5">
    <source>
        <dbReference type="ARBA" id="ARBA00022723"/>
    </source>
</evidence>
<dbReference type="HAMAP" id="MF_01818">
    <property type="entry name" value="RNase_Z_BN"/>
    <property type="match status" value="1"/>
</dbReference>
<name>A0A916NSI5_9BACL</name>
<evidence type="ECO:0000256" key="8">
    <source>
        <dbReference type="ARBA" id="ARBA00022833"/>
    </source>
</evidence>
<dbReference type="CDD" id="cd07717">
    <property type="entry name" value="RNaseZ_ZiPD-like_MBL-fold"/>
    <property type="match status" value="1"/>
</dbReference>
<keyword evidence="3 10" id="KW-0819">tRNA processing</keyword>
<evidence type="ECO:0000256" key="4">
    <source>
        <dbReference type="ARBA" id="ARBA00022722"/>
    </source>
</evidence>
<dbReference type="EMBL" id="CAJVAS010000049">
    <property type="protein sequence ID" value="CAG7649624.1"/>
    <property type="molecule type" value="Genomic_DNA"/>
</dbReference>
<comment type="caution">
    <text evidence="11">The sequence shown here is derived from an EMBL/GenBank/DDBJ whole genome shotgun (WGS) entry which is preliminary data.</text>
</comment>
<evidence type="ECO:0000256" key="3">
    <source>
        <dbReference type="ARBA" id="ARBA00022694"/>
    </source>
</evidence>
<evidence type="ECO:0000256" key="1">
    <source>
        <dbReference type="ARBA" id="ARBA00011738"/>
    </source>
</evidence>
<comment type="subunit">
    <text evidence="1 10">Homodimer.</text>
</comment>
<organism evidence="11 12">
    <name type="scientific">Paenibacillus solanacearum</name>
    <dbReference type="NCBI Taxonomy" id="2048548"/>
    <lineage>
        <taxon>Bacteria</taxon>
        <taxon>Bacillati</taxon>
        <taxon>Bacillota</taxon>
        <taxon>Bacilli</taxon>
        <taxon>Bacillales</taxon>
        <taxon>Paenibacillaceae</taxon>
        <taxon>Paenibacillus</taxon>
    </lineage>
</organism>
<feature type="binding site" evidence="10">
    <location>
        <position position="203"/>
    </location>
    <ligand>
        <name>Zn(2+)</name>
        <dbReference type="ChEBI" id="CHEBI:29105"/>
        <label>2</label>
        <note>catalytic</note>
    </ligand>
</feature>
<comment type="similarity">
    <text evidence="10">Belongs to the RNase Z family.</text>
</comment>
<dbReference type="AlphaFoldDB" id="A0A916NSI5"/>
<dbReference type="NCBIfam" id="TIGR02651">
    <property type="entry name" value="RNase_Z"/>
    <property type="match status" value="1"/>
</dbReference>
<evidence type="ECO:0000256" key="2">
    <source>
        <dbReference type="ARBA" id="ARBA00012477"/>
    </source>
</evidence>
<dbReference type="EC" id="3.1.26.11" evidence="2 10"/>
<dbReference type="GO" id="GO:0042781">
    <property type="term" value="F:3'-tRNA processing endoribonuclease activity"/>
    <property type="evidence" value="ECO:0007669"/>
    <property type="project" value="UniProtKB-UniRule"/>
</dbReference>
<reference evidence="11" key="1">
    <citation type="submission" date="2021-06" db="EMBL/GenBank/DDBJ databases">
        <authorList>
            <person name="Criscuolo A."/>
        </authorList>
    </citation>
    <scope>NUCLEOTIDE SEQUENCE</scope>
    <source>
        <strain evidence="11">CIP111600</strain>
    </source>
</reference>
<feature type="binding site" evidence="10">
    <location>
        <position position="56"/>
    </location>
    <ligand>
        <name>Zn(2+)</name>
        <dbReference type="ChEBI" id="CHEBI:29105"/>
        <label>2</label>
        <note>catalytic</note>
    </ligand>
</feature>
<feature type="binding site" evidence="10">
    <location>
        <position position="132"/>
    </location>
    <ligand>
        <name>Zn(2+)</name>
        <dbReference type="ChEBI" id="CHEBI:29105"/>
        <label>1</label>
        <note>catalytic</note>
    </ligand>
</feature>
<protein>
    <recommendedName>
        <fullName evidence="2 10">Ribonuclease Z</fullName>
        <shortName evidence="10">RNase Z</shortName>
        <ecNumber evidence="2 10">3.1.26.11</ecNumber>
    </recommendedName>
    <alternativeName>
        <fullName evidence="10">tRNA 3 endonuclease</fullName>
    </alternativeName>
    <alternativeName>
        <fullName evidence="10">tRNase Z</fullName>
    </alternativeName>
</protein>
<feature type="binding site" evidence="10">
    <location>
        <position position="261"/>
    </location>
    <ligand>
        <name>Zn(2+)</name>
        <dbReference type="ChEBI" id="CHEBI:29105"/>
        <label>2</label>
        <note>catalytic</note>
    </ligand>
</feature>
<feature type="binding site" evidence="10">
    <location>
        <position position="54"/>
    </location>
    <ligand>
        <name>Zn(2+)</name>
        <dbReference type="ChEBI" id="CHEBI:29105"/>
        <label>1</label>
        <note>catalytic</note>
    </ligand>
</feature>
<dbReference type="GO" id="GO:0008270">
    <property type="term" value="F:zinc ion binding"/>
    <property type="evidence" value="ECO:0007669"/>
    <property type="project" value="UniProtKB-UniRule"/>
</dbReference>
<evidence type="ECO:0000256" key="7">
    <source>
        <dbReference type="ARBA" id="ARBA00022801"/>
    </source>
</evidence>